<keyword evidence="2" id="KW-1185">Reference proteome</keyword>
<evidence type="ECO:0000313" key="1">
    <source>
        <dbReference type="EMBL" id="TYZ25091.1"/>
    </source>
</evidence>
<evidence type="ECO:0000313" key="2">
    <source>
        <dbReference type="Proteomes" id="UP000323646"/>
    </source>
</evidence>
<organism evidence="1 2">
    <name type="scientific">Selenomonas ruminis</name>
    <dbReference type="NCBI Taxonomy" id="2593411"/>
    <lineage>
        <taxon>Bacteria</taxon>
        <taxon>Bacillati</taxon>
        <taxon>Bacillota</taxon>
        <taxon>Negativicutes</taxon>
        <taxon>Selenomonadales</taxon>
        <taxon>Selenomonadaceae</taxon>
        <taxon>Selenomonas</taxon>
    </lineage>
</organism>
<sequence length="83" mass="10035">MICLAMAKAFAIKQYWFRKKRLHRIPALGGNSPAEVSKQTFYHYYKDKYELANEIYAQFTQQGIIEPEKIQTEDDWRDMYPYF</sequence>
<gene>
    <name evidence="1" type="ORF">FZ040_03445</name>
</gene>
<comment type="caution">
    <text evidence="1">The sequence shown here is derived from an EMBL/GenBank/DDBJ whole genome shotgun (WGS) entry which is preliminary data.</text>
</comment>
<proteinExistence type="predicted"/>
<dbReference type="AlphaFoldDB" id="A0A5D6W9B5"/>
<reference evidence="1 2" key="1">
    <citation type="submission" date="2019-08" db="EMBL/GenBank/DDBJ databases">
        <title>Selenomonas sp. mPRGC5 and Selenomonas sp. mPRGC8 isolated from ruminal fluid of dairy goat (Capra hircus).</title>
        <authorList>
            <person name="Poothong S."/>
            <person name="Nuengjamnong C."/>
            <person name="Tanasupawat S."/>
        </authorList>
    </citation>
    <scope>NUCLEOTIDE SEQUENCE [LARGE SCALE GENOMIC DNA]</scope>
    <source>
        <strain evidence="2">mPRGC5</strain>
    </source>
</reference>
<protein>
    <submittedName>
        <fullName evidence="1">TetR family transcriptional regulator</fullName>
    </submittedName>
</protein>
<dbReference type="InterPro" id="IPR009057">
    <property type="entry name" value="Homeodomain-like_sf"/>
</dbReference>
<dbReference type="OrthoDB" id="9810250at2"/>
<dbReference type="RefSeq" id="WP_149170702.1">
    <property type="nucleotide sequence ID" value="NZ_VTOY01000001.1"/>
</dbReference>
<dbReference type="Proteomes" id="UP000323646">
    <property type="component" value="Unassembled WGS sequence"/>
</dbReference>
<accession>A0A5D6W9B5</accession>
<dbReference type="Gene3D" id="1.10.357.10">
    <property type="entry name" value="Tetracycline Repressor, domain 2"/>
    <property type="match status" value="1"/>
</dbReference>
<name>A0A5D6W9B5_9FIRM</name>
<dbReference type="EMBL" id="VTOY01000001">
    <property type="protein sequence ID" value="TYZ25091.1"/>
    <property type="molecule type" value="Genomic_DNA"/>
</dbReference>
<dbReference type="SUPFAM" id="SSF46689">
    <property type="entry name" value="Homeodomain-like"/>
    <property type="match status" value="1"/>
</dbReference>